<gene>
    <name evidence="3" type="ORF">WJ0W_006932</name>
</gene>
<evidence type="ECO:0000259" key="1">
    <source>
        <dbReference type="Pfam" id="PF10547"/>
    </source>
</evidence>
<dbReference type="Pfam" id="PF10552">
    <property type="entry name" value="ORF6C"/>
    <property type="match status" value="1"/>
</dbReference>
<protein>
    <submittedName>
        <fullName evidence="3">ORF6C domain-containing protein</fullName>
    </submittedName>
</protein>
<feature type="domain" description="ORF6C" evidence="2">
    <location>
        <begin position="160"/>
        <end position="267"/>
    </location>
</feature>
<feature type="domain" description="Antirepressor protein ant N-terminal" evidence="1">
    <location>
        <begin position="31"/>
        <end position="146"/>
    </location>
</feature>
<dbReference type="InterPro" id="IPR018875">
    <property type="entry name" value="Antirepressor_Ant_N"/>
</dbReference>
<dbReference type="Proteomes" id="UP001154322">
    <property type="component" value="Unassembled WGS sequence"/>
</dbReference>
<dbReference type="RefSeq" id="WP_213428387.1">
    <property type="nucleotide sequence ID" value="NZ_AP031286.1"/>
</dbReference>
<reference evidence="3" key="1">
    <citation type="submission" date="2022-06" db="EMBL/GenBank/DDBJ databases">
        <authorList>
            <person name="Dietemann V."/>
            <person name="Ory F."/>
            <person name="Dainat B."/>
            <person name="Oberhansli S."/>
        </authorList>
    </citation>
    <scope>NUCLEOTIDE SEQUENCE</scope>
    <source>
        <strain evidence="3">Ena-SAMPLE-TAB-26-04-2022-14:26:32:270-5432</strain>
    </source>
</reference>
<evidence type="ECO:0000313" key="3">
    <source>
        <dbReference type="EMBL" id="CAH8249748.1"/>
    </source>
</evidence>
<proteinExistence type="predicted"/>
<evidence type="ECO:0000259" key="2">
    <source>
        <dbReference type="Pfam" id="PF10552"/>
    </source>
</evidence>
<name>A0ABM9GEK3_9BACL</name>
<dbReference type="Pfam" id="PF10547">
    <property type="entry name" value="P22_AR_N"/>
    <property type="match status" value="1"/>
</dbReference>
<comment type="caution">
    <text evidence="3">The sequence shown here is derived from an EMBL/GenBank/DDBJ whole genome shotgun (WGS) entry which is preliminary data.</text>
</comment>
<accession>A0ABM9GEK3</accession>
<dbReference type="EMBL" id="CALYLO010000019">
    <property type="protein sequence ID" value="CAH8249748.1"/>
    <property type="molecule type" value="Genomic_DNA"/>
</dbReference>
<sequence>MNKDQFNESMNNWMDKQEKEASSIYPVEQKMVPFHGAEILGVRANDGKVYIGVKWVCRGIGFDKNHSDTQVKKIQSDVVLNQGASNMTLPTNGGLQEVLVIELDFLPLWLAKISITPNIQERQPEVARRLIEYQLRAKDVLAEAFLPDAFRPENLSPELQAIFIQDVKIQKLDARVDNLENKTTIDYAKQQELKKAGNARVVNIIGGKKSNAYRDRSLRSEVYTALWNDYKEYFKVNSYSNTYLKDFERGLKYVPLWTPSNNLLRKIEETNGQTLF</sequence>
<evidence type="ECO:0000313" key="4">
    <source>
        <dbReference type="Proteomes" id="UP001154322"/>
    </source>
</evidence>
<organism evidence="3 4">
    <name type="scientific">Paenibacillus melissococcoides</name>
    <dbReference type="NCBI Taxonomy" id="2912268"/>
    <lineage>
        <taxon>Bacteria</taxon>
        <taxon>Bacillati</taxon>
        <taxon>Bacillota</taxon>
        <taxon>Bacilli</taxon>
        <taxon>Bacillales</taxon>
        <taxon>Paenibacillaceae</taxon>
        <taxon>Paenibacillus</taxon>
    </lineage>
</organism>
<keyword evidence="4" id="KW-1185">Reference proteome</keyword>
<dbReference type="InterPro" id="IPR018878">
    <property type="entry name" value="ORF6C_dom"/>
</dbReference>